<proteinExistence type="predicted"/>
<evidence type="ECO:0000256" key="1">
    <source>
        <dbReference type="ARBA" id="ARBA00022630"/>
    </source>
</evidence>
<evidence type="ECO:0000313" key="7">
    <source>
        <dbReference type="Proteomes" id="UP001142610"/>
    </source>
</evidence>
<evidence type="ECO:0000256" key="4">
    <source>
        <dbReference type="SAM" id="MobiDB-lite"/>
    </source>
</evidence>
<name>A0A9X2LAI2_9PROT</name>
<dbReference type="AlphaFoldDB" id="A0A9X2LAI2"/>
<dbReference type="InterPro" id="IPR050627">
    <property type="entry name" value="Nitroreductase/BluB"/>
</dbReference>
<evidence type="ECO:0000256" key="3">
    <source>
        <dbReference type="ARBA" id="ARBA00023002"/>
    </source>
</evidence>
<keyword evidence="2" id="KW-0288">FMN</keyword>
<dbReference type="PANTHER" id="PTHR23026:SF90">
    <property type="entry name" value="IODOTYROSINE DEIODINASE 1"/>
    <property type="match status" value="1"/>
</dbReference>
<dbReference type="EMBL" id="JANIBC010000009">
    <property type="protein sequence ID" value="MCQ8185919.1"/>
    <property type="molecule type" value="Genomic_DNA"/>
</dbReference>
<reference evidence="6" key="1">
    <citation type="submission" date="2022-07" db="EMBL/GenBank/DDBJ databases">
        <title>Parvularcula maris sp. nov., an algicidal bacterium isolated from seawater.</title>
        <authorList>
            <person name="Li F."/>
        </authorList>
    </citation>
    <scope>NUCLEOTIDE SEQUENCE</scope>
    <source>
        <strain evidence="6">BGMRC 0090</strain>
    </source>
</reference>
<keyword evidence="7" id="KW-1185">Reference proteome</keyword>
<dbReference type="Pfam" id="PF00881">
    <property type="entry name" value="Nitroreductase"/>
    <property type="match status" value="1"/>
</dbReference>
<organism evidence="6 7">
    <name type="scientific">Parvularcula maris</name>
    <dbReference type="NCBI Taxonomy" id="2965077"/>
    <lineage>
        <taxon>Bacteria</taxon>
        <taxon>Pseudomonadati</taxon>
        <taxon>Pseudomonadota</taxon>
        <taxon>Alphaproteobacteria</taxon>
        <taxon>Parvularculales</taxon>
        <taxon>Parvularculaceae</taxon>
        <taxon>Parvularcula</taxon>
    </lineage>
</organism>
<dbReference type="Proteomes" id="UP001142610">
    <property type="component" value="Unassembled WGS sequence"/>
</dbReference>
<dbReference type="RefSeq" id="WP_256619815.1">
    <property type="nucleotide sequence ID" value="NZ_JANIBC010000009.1"/>
</dbReference>
<dbReference type="SUPFAM" id="SSF55469">
    <property type="entry name" value="FMN-dependent nitroreductase-like"/>
    <property type="match status" value="1"/>
</dbReference>
<evidence type="ECO:0000256" key="2">
    <source>
        <dbReference type="ARBA" id="ARBA00022643"/>
    </source>
</evidence>
<dbReference type="PANTHER" id="PTHR23026">
    <property type="entry name" value="NADPH NITROREDUCTASE"/>
    <property type="match status" value="1"/>
</dbReference>
<dbReference type="InterPro" id="IPR000415">
    <property type="entry name" value="Nitroreductase-like"/>
</dbReference>
<accession>A0A9X2LAI2</accession>
<dbReference type="Gene3D" id="3.40.109.10">
    <property type="entry name" value="NADH Oxidase"/>
    <property type="match status" value="1"/>
</dbReference>
<dbReference type="InterPro" id="IPR029479">
    <property type="entry name" value="Nitroreductase"/>
</dbReference>
<evidence type="ECO:0000313" key="6">
    <source>
        <dbReference type="EMBL" id="MCQ8185919.1"/>
    </source>
</evidence>
<dbReference type="CDD" id="cd02144">
    <property type="entry name" value="iodotyrosine_dehalogenase"/>
    <property type="match status" value="1"/>
</dbReference>
<dbReference type="GO" id="GO:0016491">
    <property type="term" value="F:oxidoreductase activity"/>
    <property type="evidence" value="ECO:0007669"/>
    <property type="project" value="UniProtKB-KW"/>
</dbReference>
<gene>
    <name evidence="6" type="ORF">NOG11_11015</name>
</gene>
<feature type="region of interest" description="Disordered" evidence="4">
    <location>
        <begin position="1"/>
        <end position="20"/>
    </location>
</feature>
<sequence length="228" mass="24591">MSEAPHVPLASLPPAPRHASEEEAVAAARAFTETMRTRHTIRDFSSEAVPRALIEEAVKTAGTAPSGANHQPWFFAVVESAEMKRRIREAAEEEERAFYGGKAGEEWLDALAPIGTDADKPFLEHAPYLIVCFAQKRGGVEAGDDRKNYYVTESAGLACGMLLTSLHLSGLATLTHTPNPMKFLGEALGRPATEKALMIVVVGRPAADAGVPEHALKKKALGDIMKMY</sequence>
<comment type="caution">
    <text evidence="6">The sequence shown here is derived from an EMBL/GenBank/DDBJ whole genome shotgun (WGS) entry which is preliminary data.</text>
</comment>
<evidence type="ECO:0000259" key="5">
    <source>
        <dbReference type="Pfam" id="PF00881"/>
    </source>
</evidence>
<feature type="domain" description="Nitroreductase" evidence="5">
    <location>
        <begin position="36"/>
        <end position="204"/>
    </location>
</feature>
<keyword evidence="1" id="KW-0285">Flavoprotein</keyword>
<protein>
    <submittedName>
        <fullName evidence="6">Nitroreductase family protein</fullName>
    </submittedName>
</protein>
<keyword evidence="3" id="KW-0560">Oxidoreductase</keyword>